<feature type="transmembrane region" description="Helical" evidence="6">
    <location>
        <begin position="135"/>
        <end position="155"/>
    </location>
</feature>
<reference evidence="8" key="1">
    <citation type="journal article" date="2020" name="Stud. Mycol.">
        <title>101 Dothideomycetes genomes: a test case for predicting lifestyles and emergence of pathogens.</title>
        <authorList>
            <person name="Haridas S."/>
            <person name="Albert R."/>
            <person name="Binder M."/>
            <person name="Bloem J."/>
            <person name="Labutti K."/>
            <person name="Salamov A."/>
            <person name="Andreopoulos B."/>
            <person name="Baker S."/>
            <person name="Barry K."/>
            <person name="Bills G."/>
            <person name="Bluhm B."/>
            <person name="Cannon C."/>
            <person name="Castanera R."/>
            <person name="Culley D."/>
            <person name="Daum C."/>
            <person name="Ezra D."/>
            <person name="Gonzalez J."/>
            <person name="Henrissat B."/>
            <person name="Kuo A."/>
            <person name="Liang C."/>
            <person name="Lipzen A."/>
            <person name="Lutzoni F."/>
            <person name="Magnuson J."/>
            <person name="Mondo S."/>
            <person name="Nolan M."/>
            <person name="Ohm R."/>
            <person name="Pangilinan J."/>
            <person name="Park H.-J."/>
            <person name="Ramirez L."/>
            <person name="Alfaro M."/>
            <person name="Sun H."/>
            <person name="Tritt A."/>
            <person name="Yoshinaga Y."/>
            <person name="Zwiers L.-H."/>
            <person name="Turgeon B."/>
            <person name="Goodwin S."/>
            <person name="Spatafora J."/>
            <person name="Crous P."/>
            <person name="Grigoriev I."/>
        </authorList>
    </citation>
    <scope>NUCLEOTIDE SEQUENCE</scope>
    <source>
        <strain evidence="8">CBS 122367</strain>
    </source>
</reference>
<keyword evidence="4 6" id="KW-0472">Membrane</keyword>
<evidence type="ECO:0000256" key="3">
    <source>
        <dbReference type="ARBA" id="ARBA00022989"/>
    </source>
</evidence>
<proteinExistence type="inferred from homology"/>
<evidence type="ECO:0000313" key="8">
    <source>
        <dbReference type="EMBL" id="KAF2678258.1"/>
    </source>
</evidence>
<dbReference type="Proteomes" id="UP000799291">
    <property type="component" value="Unassembled WGS sequence"/>
</dbReference>
<keyword evidence="2 6" id="KW-0812">Transmembrane</keyword>
<organism evidence="8 9">
    <name type="scientific">Lentithecium fluviatile CBS 122367</name>
    <dbReference type="NCBI Taxonomy" id="1168545"/>
    <lineage>
        <taxon>Eukaryota</taxon>
        <taxon>Fungi</taxon>
        <taxon>Dikarya</taxon>
        <taxon>Ascomycota</taxon>
        <taxon>Pezizomycotina</taxon>
        <taxon>Dothideomycetes</taxon>
        <taxon>Pleosporomycetidae</taxon>
        <taxon>Pleosporales</taxon>
        <taxon>Massarineae</taxon>
        <taxon>Lentitheciaceae</taxon>
        <taxon>Lentithecium</taxon>
    </lineage>
</organism>
<evidence type="ECO:0000256" key="6">
    <source>
        <dbReference type="SAM" id="Phobius"/>
    </source>
</evidence>
<dbReference type="PANTHER" id="PTHR33048">
    <property type="entry name" value="PTH11-LIKE INTEGRAL MEMBRANE PROTEIN (AFU_ORTHOLOGUE AFUA_5G11245)"/>
    <property type="match status" value="1"/>
</dbReference>
<accession>A0A6G1IJJ3</accession>
<name>A0A6G1IJJ3_9PLEO</name>
<feature type="transmembrane region" description="Helical" evidence="6">
    <location>
        <begin position="102"/>
        <end position="123"/>
    </location>
</feature>
<dbReference type="InterPro" id="IPR049326">
    <property type="entry name" value="Rhodopsin_dom_fungi"/>
</dbReference>
<dbReference type="Pfam" id="PF20684">
    <property type="entry name" value="Fung_rhodopsin"/>
    <property type="match status" value="2"/>
</dbReference>
<evidence type="ECO:0000256" key="1">
    <source>
        <dbReference type="ARBA" id="ARBA00004141"/>
    </source>
</evidence>
<comment type="subcellular location">
    <subcellularLocation>
        <location evidence="1">Membrane</location>
        <topology evidence="1">Multi-pass membrane protein</topology>
    </subcellularLocation>
</comment>
<evidence type="ECO:0000256" key="4">
    <source>
        <dbReference type="ARBA" id="ARBA00023136"/>
    </source>
</evidence>
<feature type="domain" description="Rhodopsin" evidence="7">
    <location>
        <begin position="163"/>
        <end position="246"/>
    </location>
</feature>
<comment type="similarity">
    <text evidence="5">Belongs to the SAT4 family.</text>
</comment>
<keyword evidence="3 6" id="KW-1133">Transmembrane helix</keyword>
<sequence>MHLSKRRFDVLNSRQVILLVIPPIFLALATLVVAIRWHARKTKRINTLVEDALCLCSLAMCLLVTILVLVLVLVDGQGMSTAYVREKLGEQVGIRGWLRTQFILDVCWALSVAVVQLFLLQFYTRLYSHCRRLLYLCYSMMVLVAAWFIYALVAWAMHCRSPIMAMAVPAVYSMDFFARRRLSVAGLFLLGTFCTLCGIFRMECCFYFFGDYTTDPISSSWGRMLFSPLEIAVGIIACSIPTLAPFQKFWGDEGRSPPSRKIALRKLGVRSGSEGSSVSELKLNPANWGKSGGKVSVFVSLGDGEAGPNTIKVTKQYDIGHRP</sequence>
<dbReference type="GO" id="GO:0016020">
    <property type="term" value="C:membrane"/>
    <property type="evidence" value="ECO:0007669"/>
    <property type="project" value="UniProtKB-SubCell"/>
</dbReference>
<feature type="domain" description="Rhodopsin" evidence="7">
    <location>
        <begin position="36"/>
        <end position="160"/>
    </location>
</feature>
<dbReference type="InterPro" id="IPR052337">
    <property type="entry name" value="SAT4-like"/>
</dbReference>
<feature type="transmembrane region" description="Helical" evidence="6">
    <location>
        <begin position="51"/>
        <end position="74"/>
    </location>
</feature>
<keyword evidence="9" id="KW-1185">Reference proteome</keyword>
<feature type="transmembrane region" description="Helical" evidence="6">
    <location>
        <begin position="16"/>
        <end position="39"/>
    </location>
</feature>
<feature type="transmembrane region" description="Helical" evidence="6">
    <location>
        <begin position="185"/>
        <end position="209"/>
    </location>
</feature>
<evidence type="ECO:0000256" key="2">
    <source>
        <dbReference type="ARBA" id="ARBA00022692"/>
    </source>
</evidence>
<evidence type="ECO:0000256" key="5">
    <source>
        <dbReference type="ARBA" id="ARBA00038359"/>
    </source>
</evidence>
<dbReference type="PANTHER" id="PTHR33048:SF47">
    <property type="entry name" value="INTEGRAL MEMBRANE PROTEIN-RELATED"/>
    <property type="match status" value="1"/>
</dbReference>
<dbReference type="EMBL" id="MU005613">
    <property type="protein sequence ID" value="KAF2678258.1"/>
    <property type="molecule type" value="Genomic_DNA"/>
</dbReference>
<protein>
    <recommendedName>
        <fullName evidence="7">Rhodopsin domain-containing protein</fullName>
    </recommendedName>
</protein>
<dbReference type="AlphaFoldDB" id="A0A6G1IJJ3"/>
<evidence type="ECO:0000313" key="9">
    <source>
        <dbReference type="Proteomes" id="UP000799291"/>
    </source>
</evidence>
<dbReference type="OrthoDB" id="10017208at2759"/>
<evidence type="ECO:0000259" key="7">
    <source>
        <dbReference type="Pfam" id="PF20684"/>
    </source>
</evidence>
<gene>
    <name evidence="8" type="ORF">K458DRAFT_409012</name>
</gene>